<dbReference type="InterPro" id="IPR036513">
    <property type="entry name" value="STAS_dom_sf"/>
</dbReference>
<dbReference type="InterPro" id="IPR014710">
    <property type="entry name" value="RmlC-like_jellyroll"/>
</dbReference>
<dbReference type="CDD" id="cd00038">
    <property type="entry name" value="CAP_ED"/>
    <property type="match status" value="1"/>
</dbReference>
<dbReference type="PROSITE" id="PS50042">
    <property type="entry name" value="CNMP_BINDING_3"/>
    <property type="match status" value="1"/>
</dbReference>
<sequence length="596" mass="64854">MRSPVQQYLDDVHAGLVDELGGSTKSKNPELAQADPMMFGMAITTADGYTYASGDADVPFSIQSISKVFGYALALQDRGFVYMDERIDVEPSGDPFNEISLDAETGKPKNPLINAGAIAATAQIRSTTKKSAFDRILEVCSAAAGRELELNQKVYEYDRDTGKRNRALAWLLASSEIIEGDPIQAFDDYSRQCSISVTTKDLSVMAATLANLGTNPITGQDVFDTEVVQRVLSVMLTCGMYDDSGDWVSTVGLPAKSGVGGGILGALPGQLGLASFSPPLDQHGSSVRGLRAYKQISTDLELHFVRTSKAGLSTIRTQTTVDKYPSTVRRPDAAKEVLEEYGHKAHVIEVMGDLLFSGAEVVSRTVTNLDSDSVCVVLDMSRTDEIPDVSVDTLSRLSEVLADEETALGLVDPHDRLDGLRVPLDMEVKAFGTRNAALEWAEYKVLKRYGSPECFPASSVKEYPLLSVLSDEAAETIRAELVDETYDDGEVIRKIGQVFDGLWFISSGRIETLTAEEKGKRRRLALLTPGMTFGESALDERTHQVATIRAVTPVKVKHFSKESIEKVTREHPEVMVEFWRAVAAEAMSLVSSPSPS</sequence>
<dbReference type="NCBIfam" id="TIGR03814">
    <property type="entry name" value="Gln_ase"/>
    <property type="match status" value="1"/>
</dbReference>
<dbReference type="SUPFAM" id="SSF51206">
    <property type="entry name" value="cAMP-binding domain-like"/>
    <property type="match status" value="1"/>
</dbReference>
<dbReference type="SMART" id="SM00100">
    <property type="entry name" value="cNMP"/>
    <property type="match status" value="1"/>
</dbReference>
<dbReference type="HAMAP" id="MF_00313">
    <property type="entry name" value="Glutaminase"/>
    <property type="match status" value="1"/>
</dbReference>
<dbReference type="Pfam" id="PF00027">
    <property type="entry name" value="cNMP_binding"/>
    <property type="match status" value="1"/>
</dbReference>
<dbReference type="Gene3D" id="3.40.710.10">
    <property type="entry name" value="DD-peptidase/beta-lactamase superfamily"/>
    <property type="match status" value="1"/>
</dbReference>
<dbReference type="InterPro" id="IPR015868">
    <property type="entry name" value="Glutaminase"/>
</dbReference>
<dbReference type="Pfam" id="PF04960">
    <property type="entry name" value="Glutaminase"/>
    <property type="match status" value="1"/>
</dbReference>
<gene>
    <name evidence="6 8" type="primary">glsA</name>
    <name evidence="8" type="ORF">ACFFFR_02965</name>
</gene>
<evidence type="ECO:0000259" key="7">
    <source>
        <dbReference type="PROSITE" id="PS50042"/>
    </source>
</evidence>
<keyword evidence="4 6" id="KW-0378">Hydrolase</keyword>
<organism evidence="8 9">
    <name type="scientific">Micrococcoides hystricis</name>
    <dbReference type="NCBI Taxonomy" id="1572761"/>
    <lineage>
        <taxon>Bacteria</taxon>
        <taxon>Bacillati</taxon>
        <taxon>Actinomycetota</taxon>
        <taxon>Actinomycetes</taxon>
        <taxon>Micrococcales</taxon>
        <taxon>Micrococcaceae</taxon>
        <taxon>Micrococcoides</taxon>
    </lineage>
</organism>
<evidence type="ECO:0000256" key="1">
    <source>
        <dbReference type="ARBA" id="ARBA00011076"/>
    </source>
</evidence>
<accession>A0ABV6P894</accession>
<dbReference type="GO" id="GO:0004359">
    <property type="term" value="F:glutaminase activity"/>
    <property type="evidence" value="ECO:0007669"/>
    <property type="project" value="UniProtKB-EC"/>
</dbReference>
<proteinExistence type="inferred from homology"/>
<evidence type="ECO:0000256" key="2">
    <source>
        <dbReference type="ARBA" id="ARBA00011881"/>
    </source>
</evidence>
<feature type="binding site" evidence="6">
    <location>
        <position position="189"/>
    </location>
    <ligand>
        <name>substrate</name>
    </ligand>
</feature>
<dbReference type="InterPro" id="IPR012338">
    <property type="entry name" value="Beta-lactam/transpept-like"/>
</dbReference>
<dbReference type="EC" id="3.5.1.2" evidence="3 6"/>
<feature type="binding site" evidence="6">
    <location>
        <position position="114"/>
    </location>
    <ligand>
        <name>substrate</name>
    </ligand>
</feature>
<dbReference type="InterPro" id="IPR018490">
    <property type="entry name" value="cNMP-bd_dom_sf"/>
</dbReference>
<keyword evidence="9" id="KW-1185">Reference proteome</keyword>
<evidence type="ECO:0000313" key="9">
    <source>
        <dbReference type="Proteomes" id="UP001589862"/>
    </source>
</evidence>
<dbReference type="Proteomes" id="UP001589862">
    <property type="component" value="Unassembled WGS sequence"/>
</dbReference>
<comment type="catalytic activity">
    <reaction evidence="5 6">
        <text>L-glutamine + H2O = L-glutamate + NH4(+)</text>
        <dbReference type="Rhea" id="RHEA:15889"/>
        <dbReference type="ChEBI" id="CHEBI:15377"/>
        <dbReference type="ChEBI" id="CHEBI:28938"/>
        <dbReference type="ChEBI" id="CHEBI:29985"/>
        <dbReference type="ChEBI" id="CHEBI:58359"/>
        <dbReference type="EC" id="3.5.1.2"/>
    </reaction>
</comment>
<dbReference type="InterPro" id="IPR000595">
    <property type="entry name" value="cNMP-bd_dom"/>
</dbReference>
<comment type="caution">
    <text evidence="6">Lacks conserved residue(s) required for the propagation of feature annotation.</text>
</comment>
<evidence type="ECO:0000256" key="3">
    <source>
        <dbReference type="ARBA" id="ARBA00012918"/>
    </source>
</evidence>
<comment type="subunit">
    <text evidence="2 6">Homotetramer.</text>
</comment>
<comment type="similarity">
    <text evidence="1 6">Belongs to the glutaminase family.</text>
</comment>
<dbReference type="Gene3D" id="3.30.750.24">
    <property type="entry name" value="STAS domain"/>
    <property type="match status" value="1"/>
</dbReference>
<name>A0ABV6P894_9MICC</name>
<dbReference type="RefSeq" id="WP_377458040.1">
    <property type="nucleotide sequence ID" value="NZ_JBHLUB010000003.1"/>
</dbReference>
<dbReference type="EMBL" id="JBHLUB010000003">
    <property type="protein sequence ID" value="MFC0581353.1"/>
    <property type="molecule type" value="Genomic_DNA"/>
</dbReference>
<dbReference type="Gene3D" id="2.60.120.10">
    <property type="entry name" value="Jelly Rolls"/>
    <property type="match status" value="1"/>
</dbReference>
<protein>
    <recommendedName>
        <fullName evidence="3 6">Glutaminase</fullName>
        <ecNumber evidence="3 6">3.5.1.2</ecNumber>
    </recommendedName>
</protein>
<evidence type="ECO:0000313" key="8">
    <source>
        <dbReference type="EMBL" id="MFC0581353.1"/>
    </source>
</evidence>
<dbReference type="PANTHER" id="PTHR12544">
    <property type="entry name" value="GLUTAMINASE"/>
    <property type="match status" value="1"/>
</dbReference>
<keyword evidence="6" id="KW-0007">Acetylation</keyword>
<evidence type="ECO:0000256" key="6">
    <source>
        <dbReference type="HAMAP-Rule" id="MF_00313"/>
    </source>
</evidence>
<comment type="caution">
    <text evidence="8">The sequence shown here is derived from an EMBL/GenBank/DDBJ whole genome shotgun (WGS) entry which is preliminary data.</text>
</comment>
<dbReference type="SUPFAM" id="SSF56601">
    <property type="entry name" value="beta-lactamase/transpeptidase-like"/>
    <property type="match status" value="1"/>
</dbReference>
<feature type="binding site" evidence="6">
    <location>
        <position position="259"/>
    </location>
    <ligand>
        <name>substrate</name>
    </ligand>
</feature>
<feature type="binding site" evidence="6">
    <location>
        <position position="64"/>
    </location>
    <ligand>
        <name>substrate</name>
    </ligand>
</feature>
<dbReference type="PANTHER" id="PTHR12544:SF29">
    <property type="entry name" value="GLUTAMINASE"/>
    <property type="match status" value="1"/>
</dbReference>
<feature type="domain" description="Cyclic nucleotide-binding" evidence="7">
    <location>
        <begin position="465"/>
        <end position="585"/>
    </location>
</feature>
<feature type="binding site" evidence="6">
    <location>
        <position position="165"/>
    </location>
    <ligand>
        <name>substrate</name>
    </ligand>
</feature>
<reference evidence="8 9" key="1">
    <citation type="submission" date="2024-09" db="EMBL/GenBank/DDBJ databases">
        <authorList>
            <person name="Sun Q."/>
            <person name="Mori K."/>
        </authorList>
    </citation>
    <scope>NUCLEOTIDE SEQUENCE [LARGE SCALE GENOMIC DNA]</scope>
    <source>
        <strain evidence="8 9">NCAIM B.02604</strain>
    </source>
</reference>
<evidence type="ECO:0000256" key="4">
    <source>
        <dbReference type="ARBA" id="ARBA00022801"/>
    </source>
</evidence>
<feature type="binding site" evidence="6">
    <location>
        <position position="241"/>
    </location>
    <ligand>
        <name>substrate</name>
    </ligand>
</feature>
<evidence type="ECO:0000256" key="5">
    <source>
        <dbReference type="ARBA" id="ARBA00049534"/>
    </source>
</evidence>